<name>A0A0E9RVI6_ANGAN</name>
<organism evidence="1">
    <name type="scientific">Anguilla anguilla</name>
    <name type="common">European freshwater eel</name>
    <name type="synonym">Muraena anguilla</name>
    <dbReference type="NCBI Taxonomy" id="7936"/>
    <lineage>
        <taxon>Eukaryota</taxon>
        <taxon>Metazoa</taxon>
        <taxon>Chordata</taxon>
        <taxon>Craniata</taxon>
        <taxon>Vertebrata</taxon>
        <taxon>Euteleostomi</taxon>
        <taxon>Actinopterygii</taxon>
        <taxon>Neopterygii</taxon>
        <taxon>Teleostei</taxon>
        <taxon>Anguilliformes</taxon>
        <taxon>Anguillidae</taxon>
        <taxon>Anguilla</taxon>
    </lineage>
</organism>
<dbReference type="AlphaFoldDB" id="A0A0E9RVI6"/>
<reference evidence="1" key="2">
    <citation type="journal article" date="2015" name="Fish Shellfish Immunol.">
        <title>Early steps in the European eel (Anguilla anguilla)-Vibrio vulnificus interaction in the gills: Role of the RtxA13 toxin.</title>
        <authorList>
            <person name="Callol A."/>
            <person name="Pajuelo D."/>
            <person name="Ebbesson L."/>
            <person name="Teles M."/>
            <person name="MacKenzie S."/>
            <person name="Amaro C."/>
        </authorList>
    </citation>
    <scope>NUCLEOTIDE SEQUENCE</scope>
</reference>
<evidence type="ECO:0000313" key="1">
    <source>
        <dbReference type="EMBL" id="JAH32510.1"/>
    </source>
</evidence>
<proteinExistence type="predicted"/>
<accession>A0A0E9RVI6</accession>
<reference evidence="1" key="1">
    <citation type="submission" date="2014-11" db="EMBL/GenBank/DDBJ databases">
        <authorList>
            <person name="Amaro Gonzalez C."/>
        </authorList>
    </citation>
    <scope>NUCLEOTIDE SEQUENCE</scope>
</reference>
<dbReference type="EMBL" id="GBXM01076067">
    <property type="protein sequence ID" value="JAH32510.1"/>
    <property type="molecule type" value="Transcribed_RNA"/>
</dbReference>
<sequence>MTQHPHIPPVAHFIKKVDHFRYPKWHRSFSLASRAVIVLPGITDNSGLIMA</sequence>
<protein>
    <submittedName>
        <fullName evidence="1">Uncharacterized protein</fullName>
    </submittedName>
</protein>